<dbReference type="RefSeq" id="WP_094625204.1">
    <property type="nucleotide sequence ID" value="NZ_NEFY01000007.1"/>
</dbReference>
<accession>A0A7Z1IM39</accession>
<dbReference type="InterPro" id="IPR029063">
    <property type="entry name" value="SAM-dependent_MTases_sf"/>
</dbReference>
<name>A0A7Z1IM39_9GAMM</name>
<dbReference type="Gene3D" id="3.40.50.150">
    <property type="entry name" value="Vaccinia Virus protein VP39"/>
    <property type="match status" value="1"/>
</dbReference>
<sequence length="216" mass="23649">MIRRVSTHHDANWLFFRKWMRTPLSVASIMPSSSDLARAMASALPETGGMVVELGGGTGAITAALLERGVLHEDILIIERDPQFCGFLKQRFPGIRVLQGDARSLKSLLSTSSIELPVRAVVSGLPLLAMPARMQASLLHQSFALTGGSGPFIQFSYSLLSPLKKAVRDRLGVKEACVSQVWRNLPPAKVWHFYGTPKYHTSQFNPHQEGESVNAG</sequence>
<evidence type="ECO:0000313" key="1">
    <source>
        <dbReference type="EMBL" id="OZC35860.1"/>
    </source>
</evidence>
<proteinExistence type="predicted"/>
<evidence type="ECO:0000313" key="2">
    <source>
        <dbReference type="Proteomes" id="UP000216984"/>
    </source>
</evidence>
<comment type="caution">
    <text evidence="1">The sequence shown here is derived from an EMBL/GenBank/DDBJ whole genome shotgun (WGS) entry which is preliminary data.</text>
</comment>
<evidence type="ECO:0008006" key="3">
    <source>
        <dbReference type="Google" id="ProtNLM"/>
    </source>
</evidence>
<dbReference type="EMBL" id="NEFY01000007">
    <property type="protein sequence ID" value="OZC35860.1"/>
    <property type="molecule type" value="Genomic_DNA"/>
</dbReference>
<protein>
    <recommendedName>
        <fullName evidence="3">Methyltransferase domain-containing protein</fullName>
    </recommendedName>
</protein>
<gene>
    <name evidence="1" type="ORF">B9Q17_12325</name>
</gene>
<dbReference type="SUPFAM" id="SSF53335">
    <property type="entry name" value="S-adenosyl-L-methionine-dependent methyltransferases"/>
    <property type="match status" value="1"/>
</dbReference>
<reference evidence="1 2" key="1">
    <citation type="submission" date="2017-06" db="EMBL/GenBank/DDBJ databases">
        <title>Draft genome sequence of the halophilic bacterium Marinobacter vinifirmus FB1.</title>
        <authorList>
            <person name="Stepanov V.G."/>
            <person name="Roberts D.J."/>
            <person name="Fox G.E."/>
        </authorList>
    </citation>
    <scope>NUCLEOTIDE SEQUENCE [LARGE SCALE GENOMIC DNA]</scope>
    <source>
        <strain evidence="1 2">FB1</strain>
    </source>
</reference>
<dbReference type="Proteomes" id="UP000216984">
    <property type="component" value="Unassembled WGS sequence"/>
</dbReference>
<dbReference type="AlphaFoldDB" id="A0A7Z1IM39"/>
<organism evidence="1 2">
    <name type="scientific">Marinobacter vinifirmus</name>
    <dbReference type="NCBI Taxonomy" id="355591"/>
    <lineage>
        <taxon>Bacteria</taxon>
        <taxon>Pseudomonadati</taxon>
        <taxon>Pseudomonadota</taxon>
        <taxon>Gammaproteobacteria</taxon>
        <taxon>Pseudomonadales</taxon>
        <taxon>Marinobacteraceae</taxon>
        <taxon>Marinobacter</taxon>
    </lineage>
</organism>
<dbReference type="CDD" id="cd02440">
    <property type="entry name" value="AdoMet_MTases"/>
    <property type="match status" value="1"/>
</dbReference>
<keyword evidence="2" id="KW-1185">Reference proteome</keyword>